<proteinExistence type="inferred from homology"/>
<name>A0A6I9T3S2_SESIN</name>
<dbReference type="SUPFAM" id="SSF49764">
    <property type="entry name" value="HSP20-like chaperones"/>
    <property type="match status" value="1"/>
</dbReference>
<keyword evidence="5" id="KW-1185">Reference proteome</keyword>
<evidence type="ECO:0000256" key="2">
    <source>
        <dbReference type="PROSITE-ProRule" id="PRU00285"/>
    </source>
</evidence>
<dbReference type="OrthoDB" id="889519at2759"/>
<protein>
    <submittedName>
        <fullName evidence="6">16.9 kDa class I heat shock protein 2-like</fullName>
    </submittedName>
</protein>
<dbReference type="GeneID" id="105161577"/>
<dbReference type="RefSeq" id="XP_011077610.1">
    <property type="nucleotide sequence ID" value="XM_011079308.2"/>
</dbReference>
<reference evidence="6" key="1">
    <citation type="submission" date="2025-08" db="UniProtKB">
        <authorList>
            <consortium name="RefSeq"/>
        </authorList>
    </citation>
    <scope>IDENTIFICATION</scope>
</reference>
<dbReference type="InterPro" id="IPR031107">
    <property type="entry name" value="Small_HSP"/>
</dbReference>
<dbReference type="KEGG" id="sind:105161577"/>
<sequence>MIDYIVVCDNSCFIITYTFNITMSLMPIIRFNKPRRHDHVYDHPFRMDIWHPIDDVHMDHRRHVVSFHNITKFEWKETPEAHVLRAELPGFKKEEVKVEVEEGKVLKISGKKEEEKEEKRENWQYLEYSEGNFLRAFTLAENVKHDEVRCSWENEVLIVTVPKMGC</sequence>
<accession>A0A6I9T3S2</accession>
<evidence type="ECO:0000313" key="5">
    <source>
        <dbReference type="Proteomes" id="UP000504604"/>
    </source>
</evidence>
<dbReference type="PROSITE" id="PS01031">
    <property type="entry name" value="SHSP"/>
    <property type="match status" value="1"/>
</dbReference>
<evidence type="ECO:0000313" key="6">
    <source>
        <dbReference type="RefSeq" id="XP_011077610.1"/>
    </source>
</evidence>
<comment type="similarity">
    <text evidence="2 3">Belongs to the small heat shock protein (HSP20) family.</text>
</comment>
<feature type="domain" description="SHSP" evidence="4">
    <location>
        <begin position="64"/>
        <end position="166"/>
    </location>
</feature>
<dbReference type="PANTHER" id="PTHR11527">
    <property type="entry name" value="HEAT-SHOCK PROTEIN 20 FAMILY MEMBER"/>
    <property type="match status" value="1"/>
</dbReference>
<dbReference type="Proteomes" id="UP000504604">
    <property type="component" value="Linkage group LG5"/>
</dbReference>
<gene>
    <name evidence="6" type="primary">LOC105161577</name>
</gene>
<evidence type="ECO:0000256" key="1">
    <source>
        <dbReference type="ARBA" id="ARBA00023016"/>
    </source>
</evidence>
<dbReference type="InterPro" id="IPR002068">
    <property type="entry name" value="A-crystallin/Hsp20_dom"/>
</dbReference>
<dbReference type="InParanoid" id="A0A6I9T3S2"/>
<dbReference type="InterPro" id="IPR008978">
    <property type="entry name" value="HSP20-like_chaperone"/>
</dbReference>
<dbReference type="AlphaFoldDB" id="A0A6I9T3S2"/>
<organism evidence="5 6">
    <name type="scientific">Sesamum indicum</name>
    <name type="common">Oriental sesame</name>
    <name type="synonym">Sesamum orientale</name>
    <dbReference type="NCBI Taxonomy" id="4182"/>
    <lineage>
        <taxon>Eukaryota</taxon>
        <taxon>Viridiplantae</taxon>
        <taxon>Streptophyta</taxon>
        <taxon>Embryophyta</taxon>
        <taxon>Tracheophyta</taxon>
        <taxon>Spermatophyta</taxon>
        <taxon>Magnoliopsida</taxon>
        <taxon>eudicotyledons</taxon>
        <taxon>Gunneridae</taxon>
        <taxon>Pentapetalae</taxon>
        <taxon>asterids</taxon>
        <taxon>lamiids</taxon>
        <taxon>Lamiales</taxon>
        <taxon>Pedaliaceae</taxon>
        <taxon>Sesamum</taxon>
    </lineage>
</organism>
<dbReference type="Gene3D" id="2.60.40.790">
    <property type="match status" value="1"/>
</dbReference>
<evidence type="ECO:0000256" key="3">
    <source>
        <dbReference type="RuleBase" id="RU003616"/>
    </source>
</evidence>
<keyword evidence="1" id="KW-0346">Stress response</keyword>
<dbReference type="Pfam" id="PF00011">
    <property type="entry name" value="HSP20"/>
    <property type="match status" value="1"/>
</dbReference>
<evidence type="ECO:0000259" key="4">
    <source>
        <dbReference type="PROSITE" id="PS01031"/>
    </source>
</evidence>